<accession>A0A367WQ03</accession>
<gene>
    <name evidence="1" type="ORF">TH30_18185</name>
</gene>
<name>A0A367WQ03_9PROT</name>
<organism evidence="1 2">
    <name type="scientific">Thalassospira profundimaris</name>
    <dbReference type="NCBI Taxonomy" id="502049"/>
    <lineage>
        <taxon>Bacteria</taxon>
        <taxon>Pseudomonadati</taxon>
        <taxon>Pseudomonadota</taxon>
        <taxon>Alphaproteobacteria</taxon>
        <taxon>Rhodospirillales</taxon>
        <taxon>Thalassospiraceae</taxon>
        <taxon>Thalassospira</taxon>
    </lineage>
</organism>
<dbReference type="EMBL" id="JPWI01000013">
    <property type="protein sequence ID" value="RCK43546.1"/>
    <property type="molecule type" value="Genomic_DNA"/>
</dbReference>
<dbReference type="RefSeq" id="WP_114099425.1">
    <property type="nucleotide sequence ID" value="NZ_JPWI01000013.1"/>
</dbReference>
<sequence>MNTTRTTHKTYAFTHPFSLDGYAQRFLPGLYSIEIEEALSSRRGRLDFRWVKSRLYFTPKSGAPIEIGVCGIDPDDFDRAALQDGARYLKDHCAVRGRSKISPFDRLAIERSENEGMSVK</sequence>
<reference evidence="1 2" key="1">
    <citation type="submission" date="2014-07" db="EMBL/GenBank/DDBJ databases">
        <title>Draft genome sequence of Thalassospira profundimaris PR54-5.</title>
        <authorList>
            <person name="Lai Q."/>
            <person name="Shao Z."/>
        </authorList>
    </citation>
    <scope>NUCLEOTIDE SEQUENCE [LARGE SCALE GENOMIC DNA]</scope>
    <source>
        <strain evidence="1 2">PR54-5</strain>
    </source>
</reference>
<comment type="caution">
    <text evidence="1">The sequence shown here is derived from an EMBL/GenBank/DDBJ whole genome shotgun (WGS) entry which is preliminary data.</text>
</comment>
<dbReference type="OrthoDB" id="8378722at2"/>
<dbReference type="Proteomes" id="UP000252255">
    <property type="component" value="Unassembled WGS sequence"/>
</dbReference>
<dbReference type="AlphaFoldDB" id="A0A367WQ03"/>
<protein>
    <submittedName>
        <fullName evidence="1">Uncharacterized protein</fullName>
    </submittedName>
</protein>
<evidence type="ECO:0000313" key="1">
    <source>
        <dbReference type="EMBL" id="RCK43546.1"/>
    </source>
</evidence>
<evidence type="ECO:0000313" key="2">
    <source>
        <dbReference type="Proteomes" id="UP000252255"/>
    </source>
</evidence>
<proteinExistence type="predicted"/>